<feature type="domain" description="Putative T7SS secretion signal" evidence="2">
    <location>
        <begin position="4"/>
        <end position="186"/>
    </location>
</feature>
<protein>
    <recommendedName>
        <fullName evidence="2">Putative T7SS secretion signal domain-containing protein</fullName>
    </recommendedName>
</protein>
<keyword evidence="4" id="KW-1185">Reference proteome</keyword>
<evidence type="ECO:0000313" key="3">
    <source>
        <dbReference type="EMBL" id="GAA1903724.1"/>
    </source>
</evidence>
<evidence type="ECO:0000313" key="4">
    <source>
        <dbReference type="Proteomes" id="UP001501612"/>
    </source>
</evidence>
<comment type="caution">
    <text evidence="3">The sequence shown here is derived from an EMBL/GenBank/DDBJ whole genome shotgun (WGS) entry which is preliminary data.</text>
</comment>
<dbReference type="Proteomes" id="UP001501612">
    <property type="component" value="Unassembled WGS sequence"/>
</dbReference>
<dbReference type="Pfam" id="PF21725">
    <property type="entry name" value="T7SS_signal"/>
    <property type="match status" value="1"/>
</dbReference>
<evidence type="ECO:0000259" key="2">
    <source>
        <dbReference type="Pfam" id="PF21725"/>
    </source>
</evidence>
<dbReference type="SUPFAM" id="SSF140453">
    <property type="entry name" value="EsxAB dimer-like"/>
    <property type="match status" value="1"/>
</dbReference>
<sequence>MEVKELGETEDPTQLVPGEPGQVRTAATAFGDEGRHMNAVHDTLAGVSVPQWEGLAADAFDATYRSSVRPWADIADDLLEVETKLGDHAGVLSSAQDKARRAIAKWREGEQATQQALTAHNDAVATYNAALDRPVPTIGGAGPASLPPRPGIFLDPGVALRQEAQELLAEAREDVVTSAETAGESVGRLPGAMTGPGGEDDEGGFGDTTTTVSENEADPTWSWEGGWGDGAAQNTDTDGDGVTDDVDPDLDGDGLTDVDDSDVQSDATEPGEDDDGLGVSVDLGSVEAGDSVYGAEGSVTDQYGPVTANAQGGVHGIGYEAEAGMTLGEDGLQANAGAAGYLAQAEGSASLAAGPVEIGVEGNAMVGVEAGVDAGIGPDGVHAGGEAFVGARGEIGASGEVGGVGVAGTAEGWVGAGVEADVNVGMNEDGSFTIGGSFGAALGIGGSLSGEITIDPGEVVDTVQDIGDGIGDGVDAIGDGLSDAGDAMGDALGSIF</sequence>
<evidence type="ECO:0000256" key="1">
    <source>
        <dbReference type="SAM" id="MobiDB-lite"/>
    </source>
</evidence>
<dbReference type="EMBL" id="BAAAMY010000001">
    <property type="protein sequence ID" value="GAA1903724.1"/>
    <property type="molecule type" value="Genomic_DNA"/>
</dbReference>
<dbReference type="InterPro" id="IPR036689">
    <property type="entry name" value="ESAT-6-like_sf"/>
</dbReference>
<reference evidence="3 4" key="1">
    <citation type="journal article" date="2019" name="Int. J. Syst. Evol. Microbiol.">
        <title>The Global Catalogue of Microorganisms (GCM) 10K type strain sequencing project: providing services to taxonomists for standard genome sequencing and annotation.</title>
        <authorList>
            <consortium name="The Broad Institute Genomics Platform"/>
            <consortium name="The Broad Institute Genome Sequencing Center for Infectious Disease"/>
            <person name="Wu L."/>
            <person name="Ma J."/>
        </authorList>
    </citation>
    <scope>NUCLEOTIDE SEQUENCE [LARGE SCALE GENOMIC DNA]</scope>
    <source>
        <strain evidence="3 4">JCM 14046</strain>
    </source>
</reference>
<organism evidence="3 4">
    <name type="scientific">Nocardioides lentus</name>
    <dbReference type="NCBI Taxonomy" id="338077"/>
    <lineage>
        <taxon>Bacteria</taxon>
        <taxon>Bacillati</taxon>
        <taxon>Actinomycetota</taxon>
        <taxon>Actinomycetes</taxon>
        <taxon>Propionibacteriales</taxon>
        <taxon>Nocardioidaceae</taxon>
        <taxon>Nocardioides</taxon>
    </lineage>
</organism>
<gene>
    <name evidence="3" type="ORF">GCM10009737_00470</name>
</gene>
<name>A0ABN2NUS2_9ACTN</name>
<proteinExistence type="predicted"/>
<feature type="region of interest" description="Disordered" evidence="1">
    <location>
        <begin position="178"/>
        <end position="282"/>
    </location>
</feature>
<feature type="region of interest" description="Disordered" evidence="1">
    <location>
        <begin position="1"/>
        <end position="23"/>
    </location>
</feature>
<accession>A0ABN2NUS2</accession>
<dbReference type="RefSeq" id="WP_344003707.1">
    <property type="nucleotide sequence ID" value="NZ_BAAAMY010000001.1"/>
</dbReference>
<dbReference type="InterPro" id="IPR049082">
    <property type="entry name" value="T7SS_signal"/>
</dbReference>
<feature type="compositionally biased region" description="Acidic residues" evidence="1">
    <location>
        <begin position="237"/>
        <end position="276"/>
    </location>
</feature>